<evidence type="ECO:0000313" key="2">
    <source>
        <dbReference type="Proteomes" id="UP000464669"/>
    </source>
</evidence>
<dbReference type="Proteomes" id="UP000464669">
    <property type="component" value="Segment"/>
</dbReference>
<proteinExistence type="predicted"/>
<reference evidence="1 2" key="1">
    <citation type="submission" date="2019-11" db="EMBL/GenBank/DDBJ databases">
        <authorList>
            <person name="Lewis R."/>
            <person name="Clooney A.G."/>
            <person name="Stockdale S.R."/>
            <person name="Buttimer C."/>
            <person name="Draper L.A."/>
            <person name="Ross R.P."/>
            <person name="Hill C."/>
        </authorList>
    </citation>
    <scope>NUCLEOTIDE SEQUENCE [LARGE SCALE GENOMIC DNA]</scope>
</reference>
<evidence type="ECO:0000313" key="1">
    <source>
        <dbReference type="EMBL" id="QGH71922.1"/>
    </source>
</evidence>
<organism evidence="1 2">
    <name type="scientific">Klebsiella phage N1M2</name>
    <dbReference type="NCBI Taxonomy" id="2664939"/>
    <lineage>
        <taxon>Viruses</taxon>
        <taxon>Duplodnaviria</taxon>
        <taxon>Heunggongvirae</taxon>
        <taxon>Uroviricota</taxon>
        <taxon>Caudoviricetes</taxon>
        <taxon>Chimalliviridae</taxon>
        <taxon>Nimduovirus</taxon>
        <taxon>Nimduovirus N1M2</taxon>
    </lineage>
</organism>
<keyword evidence="2" id="KW-1185">Reference proteome</keyword>
<dbReference type="EMBL" id="MN642089">
    <property type="protein sequence ID" value="QGH71922.1"/>
    <property type="molecule type" value="Genomic_DNA"/>
</dbReference>
<name>A0A6B7ZEY3_9CAUD</name>
<gene>
    <name evidence="1" type="ORF">N1M2_59</name>
</gene>
<protein>
    <submittedName>
        <fullName evidence="1">Uncharacterized protein</fullName>
    </submittedName>
</protein>
<sequence length="91" mass="10728">MLGPTDPFEIKGRMFDYLLQVLDPLDKPVAETIITEIEKRVADLSSELTYRSLYLSGECFLKYEYELRHRFSKLYVYTDAHAFNDPFDQPI</sequence>
<accession>A0A6B7ZEY3</accession>